<comment type="caution">
    <text evidence="1">The sequence shown here is derived from an EMBL/GenBank/DDBJ whole genome shotgun (WGS) entry which is preliminary data.</text>
</comment>
<dbReference type="EMBL" id="BART01005839">
    <property type="protein sequence ID" value="GAG54413.1"/>
    <property type="molecule type" value="Genomic_DNA"/>
</dbReference>
<name>X0Z1N3_9ZZZZ</name>
<reference evidence="1" key="1">
    <citation type="journal article" date="2014" name="Front. Microbiol.">
        <title>High frequency of phylogenetically diverse reductive dehalogenase-homologous genes in deep subseafloor sedimentary metagenomes.</title>
        <authorList>
            <person name="Kawai M."/>
            <person name="Futagami T."/>
            <person name="Toyoda A."/>
            <person name="Takaki Y."/>
            <person name="Nishi S."/>
            <person name="Hori S."/>
            <person name="Arai W."/>
            <person name="Tsubouchi T."/>
            <person name="Morono Y."/>
            <person name="Uchiyama I."/>
            <person name="Ito T."/>
            <person name="Fujiyama A."/>
            <person name="Inagaki F."/>
            <person name="Takami H."/>
        </authorList>
    </citation>
    <scope>NUCLEOTIDE SEQUENCE</scope>
    <source>
        <strain evidence="1">Expedition CK06-06</strain>
    </source>
</reference>
<gene>
    <name evidence="1" type="ORF">S01H4_13235</name>
</gene>
<accession>X0Z1N3</accession>
<dbReference type="AlphaFoldDB" id="X0Z1N3"/>
<proteinExistence type="predicted"/>
<evidence type="ECO:0000313" key="1">
    <source>
        <dbReference type="EMBL" id="GAG54413.1"/>
    </source>
</evidence>
<sequence length="217" mass="24849">MLSDKYAPETFCKCGRVSMTQLADEEKQPIYGVEYADVGLMEFVPKNALSLEKIQAECRGIRIIDFDVAAKMSQFHKGDPWNYYEVELPEDFSLSMSEIADAFSGIENRVFTLRKFVLAGKGIKKPVSYEVKGHEVGRFWLYPDKRALGMRIPMILDPFQVFGNIVEMKRFRILNFRMKSFGAFRFSDKVSCEECGDGIRIGMLGEILGCECKREID</sequence>
<protein>
    <submittedName>
        <fullName evidence="1">Uncharacterized protein</fullName>
    </submittedName>
</protein>
<organism evidence="1">
    <name type="scientific">marine sediment metagenome</name>
    <dbReference type="NCBI Taxonomy" id="412755"/>
    <lineage>
        <taxon>unclassified sequences</taxon>
        <taxon>metagenomes</taxon>
        <taxon>ecological metagenomes</taxon>
    </lineage>
</organism>